<reference evidence="1" key="1">
    <citation type="thesis" date="2020" institute="ProQuest LLC" country="789 East Eisenhower Parkway, Ann Arbor, MI, USA">
        <title>Comparative Genomics and Chromosome Evolution.</title>
        <authorList>
            <person name="Mudd A.B."/>
        </authorList>
    </citation>
    <scope>NUCLEOTIDE SEQUENCE</scope>
    <source>
        <strain evidence="1">237g6f4</strain>
        <tissue evidence="1">Blood</tissue>
    </source>
</reference>
<dbReference type="EMBL" id="WNYA01000196">
    <property type="protein sequence ID" value="KAG8549340.1"/>
    <property type="molecule type" value="Genomic_DNA"/>
</dbReference>
<accession>A0AAV6ZLZ1</accession>
<dbReference type="AlphaFoldDB" id="A0AAV6ZLZ1"/>
<comment type="caution">
    <text evidence="1">The sequence shown here is derived from an EMBL/GenBank/DDBJ whole genome shotgun (WGS) entry which is preliminary data.</text>
</comment>
<gene>
    <name evidence="1" type="ORF">GDO81_021540</name>
</gene>
<keyword evidence="2" id="KW-1185">Reference proteome</keyword>
<dbReference type="Proteomes" id="UP000824782">
    <property type="component" value="Unassembled WGS sequence"/>
</dbReference>
<organism evidence="1 2">
    <name type="scientific">Engystomops pustulosus</name>
    <name type="common">Tungara frog</name>
    <name type="synonym">Physalaemus pustulosus</name>
    <dbReference type="NCBI Taxonomy" id="76066"/>
    <lineage>
        <taxon>Eukaryota</taxon>
        <taxon>Metazoa</taxon>
        <taxon>Chordata</taxon>
        <taxon>Craniata</taxon>
        <taxon>Vertebrata</taxon>
        <taxon>Euteleostomi</taxon>
        <taxon>Amphibia</taxon>
        <taxon>Batrachia</taxon>
        <taxon>Anura</taxon>
        <taxon>Neobatrachia</taxon>
        <taxon>Hyloidea</taxon>
        <taxon>Leptodactylidae</taxon>
        <taxon>Leiuperinae</taxon>
        <taxon>Engystomops</taxon>
    </lineage>
</organism>
<evidence type="ECO:0000313" key="2">
    <source>
        <dbReference type="Proteomes" id="UP000824782"/>
    </source>
</evidence>
<proteinExistence type="predicted"/>
<sequence length="95" mass="10747">MLSPKSEIIVQRTTPLNPILPLQFRQGHRLCGSKFGFVSMLSSMDPYHWLSSTSPNHTNLLMIEIASVAILIISDLTSYNLNIIRLQPIIDLDRL</sequence>
<evidence type="ECO:0000313" key="1">
    <source>
        <dbReference type="EMBL" id="KAG8549340.1"/>
    </source>
</evidence>
<protein>
    <submittedName>
        <fullName evidence="1">Uncharacterized protein</fullName>
    </submittedName>
</protein>
<name>A0AAV6ZLZ1_ENGPU</name>